<keyword evidence="8" id="KW-0333">Golgi apparatus</keyword>
<evidence type="ECO:0000256" key="4">
    <source>
        <dbReference type="ARBA" id="ARBA00022603"/>
    </source>
</evidence>
<keyword evidence="7" id="KW-0653">Protein transport</keyword>
<dbReference type="InterPro" id="IPR000878">
    <property type="entry name" value="4pyrrol_Mease"/>
</dbReference>
<evidence type="ECO:0008006" key="14">
    <source>
        <dbReference type="Google" id="ProtNLM"/>
    </source>
</evidence>
<keyword evidence="9" id="KW-0175">Coiled coil</keyword>
<evidence type="ECO:0000313" key="13">
    <source>
        <dbReference type="Proteomes" id="UP001187531"/>
    </source>
</evidence>
<dbReference type="InterPro" id="IPR039745">
    <property type="entry name" value="Vps54"/>
</dbReference>
<keyword evidence="3" id="KW-0813">Transport</keyword>
<evidence type="ECO:0000259" key="10">
    <source>
        <dbReference type="Pfam" id="PF00590"/>
    </source>
</evidence>
<evidence type="ECO:0000256" key="9">
    <source>
        <dbReference type="ARBA" id="ARBA00023054"/>
    </source>
</evidence>
<dbReference type="Pfam" id="PF10475">
    <property type="entry name" value="Vps54_N"/>
    <property type="match status" value="1"/>
</dbReference>
<comment type="similarity">
    <text evidence="2">Belongs to the VPS54 family.</text>
</comment>
<dbReference type="Pfam" id="PF00590">
    <property type="entry name" value="TP_methylase"/>
    <property type="match status" value="1"/>
</dbReference>
<keyword evidence="13" id="KW-1185">Reference proteome</keyword>
<proteinExistence type="inferred from homology"/>
<keyword evidence="5" id="KW-0808">Transferase</keyword>
<gene>
    <name evidence="12" type="ORF">QYM36_014656</name>
</gene>
<dbReference type="InterPro" id="IPR014776">
    <property type="entry name" value="4pyrrole_Mease_sub2"/>
</dbReference>
<evidence type="ECO:0000256" key="1">
    <source>
        <dbReference type="ARBA" id="ARBA00004601"/>
    </source>
</evidence>
<evidence type="ECO:0000256" key="3">
    <source>
        <dbReference type="ARBA" id="ARBA00022448"/>
    </source>
</evidence>
<dbReference type="GO" id="GO:0019905">
    <property type="term" value="F:syntaxin binding"/>
    <property type="evidence" value="ECO:0007669"/>
    <property type="project" value="TreeGrafter"/>
</dbReference>
<dbReference type="InterPro" id="IPR019515">
    <property type="entry name" value="VPS54_N"/>
</dbReference>
<feature type="non-terminal residue" evidence="12">
    <location>
        <position position="1"/>
    </location>
</feature>
<dbReference type="EMBL" id="JAVRJZ010000019">
    <property type="protein sequence ID" value="KAK2706688.1"/>
    <property type="molecule type" value="Genomic_DNA"/>
</dbReference>
<feature type="domain" description="Tetrapyrrole methylase" evidence="10">
    <location>
        <begin position="61"/>
        <end position="118"/>
    </location>
</feature>
<evidence type="ECO:0000256" key="5">
    <source>
        <dbReference type="ARBA" id="ARBA00022679"/>
    </source>
</evidence>
<comment type="caution">
    <text evidence="12">The sequence shown here is derived from an EMBL/GenBank/DDBJ whole genome shotgun (WGS) entry which is preliminary data.</text>
</comment>
<evidence type="ECO:0000313" key="12">
    <source>
        <dbReference type="EMBL" id="KAK2706688.1"/>
    </source>
</evidence>
<dbReference type="PANTHER" id="PTHR12965">
    <property type="entry name" value="VACUOLAR PROTEIN SORTING 54"/>
    <property type="match status" value="1"/>
</dbReference>
<dbReference type="SUPFAM" id="SSF53790">
    <property type="entry name" value="Tetrapyrrole methylase"/>
    <property type="match status" value="1"/>
</dbReference>
<accession>A0AA88H869</accession>
<keyword evidence="6" id="KW-0949">S-adenosyl-L-methionine</keyword>
<organism evidence="12 13">
    <name type="scientific">Artemia franciscana</name>
    <name type="common">Brine shrimp</name>
    <name type="synonym">Artemia sanfranciscana</name>
    <dbReference type="NCBI Taxonomy" id="6661"/>
    <lineage>
        <taxon>Eukaryota</taxon>
        <taxon>Metazoa</taxon>
        <taxon>Ecdysozoa</taxon>
        <taxon>Arthropoda</taxon>
        <taxon>Crustacea</taxon>
        <taxon>Branchiopoda</taxon>
        <taxon>Anostraca</taxon>
        <taxon>Artemiidae</taxon>
        <taxon>Artemia</taxon>
    </lineage>
</organism>
<evidence type="ECO:0000256" key="8">
    <source>
        <dbReference type="ARBA" id="ARBA00023034"/>
    </source>
</evidence>
<evidence type="ECO:0000256" key="2">
    <source>
        <dbReference type="ARBA" id="ARBA00009150"/>
    </source>
</evidence>
<evidence type="ECO:0000259" key="11">
    <source>
        <dbReference type="Pfam" id="PF10475"/>
    </source>
</evidence>
<reference evidence="12" key="1">
    <citation type="submission" date="2023-07" db="EMBL/GenBank/DDBJ databases">
        <title>Chromosome-level genome assembly of Artemia franciscana.</title>
        <authorList>
            <person name="Jo E."/>
        </authorList>
    </citation>
    <scope>NUCLEOTIDE SEQUENCE</scope>
    <source>
        <tissue evidence="12">Whole body</tissue>
    </source>
</reference>
<evidence type="ECO:0000256" key="6">
    <source>
        <dbReference type="ARBA" id="ARBA00022691"/>
    </source>
</evidence>
<keyword evidence="4" id="KW-0489">Methyltransferase</keyword>
<dbReference type="GO" id="GO:0000938">
    <property type="term" value="C:GARP complex"/>
    <property type="evidence" value="ECO:0007669"/>
    <property type="project" value="InterPro"/>
</dbReference>
<dbReference type="InterPro" id="IPR035996">
    <property type="entry name" value="4pyrrol_Methylase_sf"/>
</dbReference>
<dbReference type="GO" id="GO:0005829">
    <property type="term" value="C:cytosol"/>
    <property type="evidence" value="ECO:0007669"/>
    <property type="project" value="GOC"/>
</dbReference>
<sequence>MSDCDLDNWDPMADDYQTERGTTCSSNGVQQDVLFIRNIAKEWEQEKAYGRQLIEADRDYVEQQCDQMLEEAKTSLISFLVVGDPFGATTHTDLVLRAKQKGIECKVIHNASIMNAVGVCGLQSSYNSYSITLIPEMLSPKTLCIGLSRVGTDNQQILVSTLEEIGDCDLGAPLHSLVIVGGVHPLEKDIFTKNWGYSFTETSEIVRSPLLDTPETEDFRDYLKRISRRYKKTRKKSDNQRRLEAAPEKLCEPLESVPKIYLQANFSLKNPDIFAKVFNLPDSLADSVGSIKTFLKGDQALQEQLSHHLDCVECHLALQIGKKSESLFCALTSHDSIMADLSATVSGIQTLRGELSQVNAKHVVSPLKVLQLYRAKGNYVSLLKKLTLMATVYQAQPTIQLLLSNGDYLGALDLISTSQEVLKNELNGISSFRHLSGQLSEITHVIELLLDNDWHKFIYSDLNKPIKDEDLPLDTERLSGIAFGFLKLRKCTFVDIYRSEAVTSLQALLKQLSIEAVGDVEMDSSRNEISQEVPLAEQLKKLSFASWMTFMNEVTRSIIVFFKRVK</sequence>
<dbReference type="PANTHER" id="PTHR12965:SF0">
    <property type="entry name" value="VACUOLAR PROTEIN SORTING-ASSOCIATED PROTEIN 54"/>
    <property type="match status" value="1"/>
</dbReference>
<dbReference type="InterPro" id="IPR014777">
    <property type="entry name" value="4pyrrole_Mease_sub1"/>
</dbReference>
<dbReference type="AlphaFoldDB" id="A0AA88H869"/>
<evidence type="ECO:0000256" key="7">
    <source>
        <dbReference type="ARBA" id="ARBA00022927"/>
    </source>
</evidence>
<dbReference type="GO" id="GO:0008168">
    <property type="term" value="F:methyltransferase activity"/>
    <property type="evidence" value="ECO:0007669"/>
    <property type="project" value="InterPro"/>
</dbReference>
<dbReference type="Proteomes" id="UP001187531">
    <property type="component" value="Unassembled WGS sequence"/>
</dbReference>
<protein>
    <recommendedName>
        <fullName evidence="14">Diphthine methyl ester synthase</fullName>
    </recommendedName>
</protein>
<name>A0AA88H869_ARTSF</name>
<dbReference type="GO" id="GO:0006896">
    <property type="term" value="P:Golgi to vacuole transport"/>
    <property type="evidence" value="ECO:0007669"/>
    <property type="project" value="TreeGrafter"/>
</dbReference>
<dbReference type="GO" id="GO:0042147">
    <property type="term" value="P:retrograde transport, endosome to Golgi"/>
    <property type="evidence" value="ECO:0007669"/>
    <property type="project" value="InterPro"/>
</dbReference>
<dbReference type="Gene3D" id="3.30.950.10">
    <property type="entry name" value="Methyltransferase, Cobalt-precorrin-4 Transmethylase, Domain 2"/>
    <property type="match status" value="1"/>
</dbReference>
<dbReference type="Gene3D" id="3.40.1010.10">
    <property type="entry name" value="Cobalt-precorrin-4 Transmethylase, Domain 1"/>
    <property type="match status" value="1"/>
</dbReference>
<feature type="domain" description="Vacuolar protein sorting-associated protein 54 N-terminal" evidence="11">
    <location>
        <begin position="301"/>
        <end position="456"/>
    </location>
</feature>
<comment type="subcellular location">
    <subcellularLocation>
        <location evidence="1">Golgi apparatus</location>
        <location evidence="1">trans-Golgi network</location>
    </subcellularLocation>
</comment>
<dbReference type="GO" id="GO:0015031">
    <property type="term" value="P:protein transport"/>
    <property type="evidence" value="ECO:0007669"/>
    <property type="project" value="UniProtKB-KW"/>
</dbReference>